<dbReference type="AlphaFoldDB" id="A0A1A9F6M5"/>
<organism evidence="6 7">
    <name type="scientific">Marinobacterium aestuarii</name>
    <dbReference type="NCBI Taxonomy" id="1821621"/>
    <lineage>
        <taxon>Bacteria</taxon>
        <taxon>Pseudomonadati</taxon>
        <taxon>Pseudomonadota</taxon>
        <taxon>Gammaproteobacteria</taxon>
        <taxon>Oceanospirillales</taxon>
        <taxon>Oceanospirillaceae</taxon>
        <taxon>Marinobacterium</taxon>
    </lineage>
</organism>
<dbReference type="SUPFAM" id="SSF46785">
    <property type="entry name" value="Winged helix' DNA-binding domain"/>
    <property type="match status" value="1"/>
</dbReference>
<dbReference type="Gene3D" id="1.10.10.10">
    <property type="entry name" value="Winged helix-like DNA-binding domain superfamily/Winged helix DNA-binding domain"/>
    <property type="match status" value="1"/>
</dbReference>
<dbReference type="InterPro" id="IPR000847">
    <property type="entry name" value="LysR_HTH_N"/>
</dbReference>
<dbReference type="GO" id="GO:0003700">
    <property type="term" value="F:DNA-binding transcription factor activity"/>
    <property type="evidence" value="ECO:0007669"/>
    <property type="project" value="InterPro"/>
</dbReference>
<dbReference type="InterPro" id="IPR005119">
    <property type="entry name" value="LysR_subst-bd"/>
</dbReference>
<evidence type="ECO:0000256" key="3">
    <source>
        <dbReference type="ARBA" id="ARBA00023125"/>
    </source>
</evidence>
<dbReference type="Gene3D" id="3.40.190.10">
    <property type="entry name" value="Periplasmic binding protein-like II"/>
    <property type="match status" value="2"/>
</dbReference>
<gene>
    <name evidence="6" type="ORF">A8C75_21285</name>
</gene>
<dbReference type="KEGG" id="mars:A8C75_21285"/>
<dbReference type="InterPro" id="IPR050950">
    <property type="entry name" value="HTH-type_LysR_regulators"/>
</dbReference>
<dbReference type="STRING" id="1821621.A8C75_21285"/>
<keyword evidence="2" id="KW-0805">Transcription regulation</keyword>
<dbReference type="SUPFAM" id="SSF53850">
    <property type="entry name" value="Periplasmic binding protein-like II"/>
    <property type="match status" value="1"/>
</dbReference>
<dbReference type="PRINTS" id="PR00039">
    <property type="entry name" value="HTHLYSR"/>
</dbReference>
<dbReference type="PROSITE" id="PS50931">
    <property type="entry name" value="HTH_LYSR"/>
    <property type="match status" value="1"/>
</dbReference>
<evidence type="ECO:0000256" key="2">
    <source>
        <dbReference type="ARBA" id="ARBA00023015"/>
    </source>
</evidence>
<dbReference type="PANTHER" id="PTHR30419:SF8">
    <property type="entry name" value="NITROGEN ASSIMILATION TRANSCRIPTIONAL ACTIVATOR-RELATED"/>
    <property type="match status" value="1"/>
</dbReference>
<dbReference type="InterPro" id="IPR036390">
    <property type="entry name" value="WH_DNA-bd_sf"/>
</dbReference>
<reference evidence="6 7" key="2">
    <citation type="journal article" date="2018" name="Int. J. Syst. Evol. Microbiol.">
        <title>Marinobacterium aestuarii sp. nov., a benzene-degrading marine bacterium isolated from estuary sediment.</title>
        <authorList>
            <person name="Bae S.S."/>
            <person name="Jung J."/>
            <person name="Chung D."/>
            <person name="Baek K."/>
        </authorList>
    </citation>
    <scope>NUCLEOTIDE SEQUENCE [LARGE SCALE GENOMIC DNA]</scope>
    <source>
        <strain evidence="6 7">ST58-10</strain>
    </source>
</reference>
<keyword evidence="7" id="KW-1185">Reference proteome</keyword>
<evidence type="ECO:0000256" key="4">
    <source>
        <dbReference type="ARBA" id="ARBA00023163"/>
    </source>
</evidence>
<evidence type="ECO:0000256" key="1">
    <source>
        <dbReference type="ARBA" id="ARBA00009437"/>
    </source>
</evidence>
<sequence length="305" mass="33967">MAALGETCNLNHAAEGLSISQPAISKLLKELEDALGVHLFERQARGVIPTAYGETMIRHANHLLSTLDGAYAEISAMRHGQSGRVRLGTILTPCADLLPDTLNKVRQTHPDLEISIQTGSSEQLLEALDNGELDILVARYFDKHDRYGFQYEPMFQEPIHVCARIDHPLIRAGRALSPADLQHEDWVLPPDGSVMRAEFEALFYRAAMLPPTRVVTAENLLMVTNLLEQNNMLTLLPKGVVQHYMRYNMLTQVTLTQGVQKALDRNLAPYGLIVRDEHLLAPAAKAVLEILRRAGNNPYEGKVRV</sequence>
<dbReference type="PANTHER" id="PTHR30419">
    <property type="entry name" value="HTH-TYPE TRANSCRIPTIONAL REGULATOR YBHD"/>
    <property type="match status" value="1"/>
</dbReference>
<dbReference type="GO" id="GO:0003677">
    <property type="term" value="F:DNA binding"/>
    <property type="evidence" value="ECO:0007669"/>
    <property type="project" value="UniProtKB-KW"/>
</dbReference>
<dbReference type="Pfam" id="PF03466">
    <property type="entry name" value="LysR_substrate"/>
    <property type="match status" value="1"/>
</dbReference>
<comment type="similarity">
    <text evidence="1">Belongs to the LysR transcriptional regulatory family.</text>
</comment>
<dbReference type="Proteomes" id="UP000078070">
    <property type="component" value="Chromosome"/>
</dbReference>
<dbReference type="EMBL" id="CP015839">
    <property type="protein sequence ID" value="ANG65393.1"/>
    <property type="molecule type" value="Genomic_DNA"/>
</dbReference>
<reference evidence="7" key="1">
    <citation type="submission" date="2016-05" db="EMBL/GenBank/DDBJ databases">
        <authorList>
            <person name="Baek K."/>
            <person name="Yang S.-J."/>
        </authorList>
    </citation>
    <scope>NUCLEOTIDE SEQUENCE [LARGE SCALE GENOMIC DNA]</scope>
    <source>
        <strain evidence="7">ST58-10</strain>
    </source>
</reference>
<dbReference type="Pfam" id="PF00126">
    <property type="entry name" value="HTH_1"/>
    <property type="match status" value="1"/>
</dbReference>
<keyword evidence="3" id="KW-0238">DNA-binding</keyword>
<dbReference type="GO" id="GO:0005829">
    <property type="term" value="C:cytosol"/>
    <property type="evidence" value="ECO:0007669"/>
    <property type="project" value="TreeGrafter"/>
</dbReference>
<name>A0A1A9F6M5_9GAMM</name>
<accession>A0A1A9F6M5</accession>
<dbReference type="InterPro" id="IPR036388">
    <property type="entry name" value="WH-like_DNA-bd_sf"/>
</dbReference>
<proteinExistence type="inferred from homology"/>
<evidence type="ECO:0000313" key="6">
    <source>
        <dbReference type="EMBL" id="ANG65393.1"/>
    </source>
</evidence>
<protein>
    <submittedName>
        <fullName evidence="6">LysR family transcriptional regulator</fullName>
    </submittedName>
</protein>
<keyword evidence="4" id="KW-0804">Transcription</keyword>
<feature type="domain" description="HTH lysR-type" evidence="5">
    <location>
        <begin position="1"/>
        <end position="50"/>
    </location>
</feature>
<evidence type="ECO:0000259" key="5">
    <source>
        <dbReference type="PROSITE" id="PS50931"/>
    </source>
</evidence>
<evidence type="ECO:0000313" key="7">
    <source>
        <dbReference type="Proteomes" id="UP000078070"/>
    </source>
</evidence>